<evidence type="ECO:0000313" key="14">
    <source>
        <dbReference type="Proteomes" id="UP000824164"/>
    </source>
</evidence>
<dbReference type="PANTHER" id="PTHR43552">
    <property type="entry name" value="DIAMINOBUTYRATE--2-OXOGLUTARATE AMINOTRANSFERASE"/>
    <property type="match status" value="1"/>
</dbReference>
<dbReference type="Pfam" id="PF00202">
    <property type="entry name" value="Aminotran_3"/>
    <property type="match status" value="1"/>
</dbReference>
<keyword evidence="8 12" id="KW-0808">Transferase</keyword>
<evidence type="ECO:0000256" key="7">
    <source>
        <dbReference type="ARBA" id="ARBA00022576"/>
    </source>
</evidence>
<sequence length="415" mass="46069">MFEIFESTESEVRSYCRKYPVRFSEARNAEMFSSEGERYIDFLAGAGALNYGHNNPEIKGAVMEYLSKDSIIHALDMYTEAKEDFLTTFKKDILEPRGLDYKVMFCGSTGTNAVEAALKLARKNTGRTNVIAFSGAFHGMTLGSLAMTTDQTSRKGAGVPLENVTFVPYGDTMGIEYLKWLLEDDHSGIDKPAAVFLETIQAEGGINVAPVEWLKELRDLCTAHDILMVADDIQVGCGRTGYFFSFERAGIVPDMVVLSKSISGFGLPMSLLLMRPQLDIFKPAEHNGTFRGNQLAFVGAAAAIRYFNGHHLDEEVKKKGALVEAFLRDKICSLDERISCRGMGLIWGIDMSDIDRAMAVKVMHECVKRHLIIEVAGRGDSVLKILCPLTITEDVLKEGLEIIKESVQVILKQYK</sequence>
<evidence type="ECO:0000256" key="3">
    <source>
        <dbReference type="ARBA" id="ARBA00004946"/>
    </source>
</evidence>
<reference evidence="13" key="2">
    <citation type="journal article" date="2021" name="PeerJ">
        <title>Extensive microbial diversity within the chicken gut microbiome revealed by metagenomics and culture.</title>
        <authorList>
            <person name="Gilroy R."/>
            <person name="Ravi A."/>
            <person name="Getino M."/>
            <person name="Pursley I."/>
            <person name="Horton D.L."/>
            <person name="Alikhan N.F."/>
            <person name="Baker D."/>
            <person name="Gharbi K."/>
            <person name="Hall N."/>
            <person name="Watson M."/>
            <person name="Adriaenssens E.M."/>
            <person name="Foster-Nyarko E."/>
            <person name="Jarju S."/>
            <person name="Secka A."/>
            <person name="Antonio M."/>
            <person name="Oren A."/>
            <person name="Chaudhuri R.R."/>
            <person name="La Ragione R."/>
            <person name="Hildebrand F."/>
            <person name="Pallen M.J."/>
        </authorList>
    </citation>
    <scope>NUCLEOTIDE SEQUENCE</scope>
    <source>
        <strain evidence="13">CHK187-14744</strain>
    </source>
</reference>
<evidence type="ECO:0000313" key="13">
    <source>
        <dbReference type="EMBL" id="HIU01813.1"/>
    </source>
</evidence>
<evidence type="ECO:0000256" key="5">
    <source>
        <dbReference type="ARBA" id="ARBA00013155"/>
    </source>
</evidence>
<dbReference type="Gene3D" id="3.40.640.10">
    <property type="entry name" value="Type I PLP-dependent aspartate aminotransferase-like (Major domain)"/>
    <property type="match status" value="1"/>
</dbReference>
<dbReference type="InterPro" id="IPR004637">
    <property type="entry name" value="Dat"/>
</dbReference>
<dbReference type="FunFam" id="3.40.640.10:FF:000004">
    <property type="entry name" value="Acetylornithine aminotransferase"/>
    <property type="match status" value="1"/>
</dbReference>
<dbReference type="GO" id="GO:0030170">
    <property type="term" value="F:pyridoxal phosphate binding"/>
    <property type="evidence" value="ECO:0007669"/>
    <property type="project" value="InterPro"/>
</dbReference>
<dbReference type="NCBIfam" id="TIGR00709">
    <property type="entry name" value="dat"/>
    <property type="match status" value="1"/>
</dbReference>
<evidence type="ECO:0000256" key="10">
    <source>
        <dbReference type="ARBA" id="ARBA00049111"/>
    </source>
</evidence>
<comment type="function">
    <text evidence="2 12">Catalyzes reversively the conversion of L-aspartate beta-semialdehyde (ASA) to L-2,4-diaminobutyrate (DABA) by transamination with L-glutamate.</text>
</comment>
<dbReference type="CDD" id="cd00610">
    <property type="entry name" value="OAT_like"/>
    <property type="match status" value="1"/>
</dbReference>
<accession>A0A9D1HE50</accession>
<dbReference type="GO" id="GO:0047307">
    <property type="term" value="F:diaminobutyrate-pyruvate transaminase activity"/>
    <property type="evidence" value="ECO:0007669"/>
    <property type="project" value="InterPro"/>
</dbReference>
<dbReference type="PROSITE" id="PS00600">
    <property type="entry name" value="AA_TRANSFER_CLASS_3"/>
    <property type="match status" value="1"/>
</dbReference>
<comment type="catalytic activity">
    <reaction evidence="10 12">
        <text>L-2,4-diaminobutanoate + 2-oxoglutarate = L-aspartate 4-semialdehyde + L-glutamate</text>
        <dbReference type="Rhea" id="RHEA:11160"/>
        <dbReference type="ChEBI" id="CHEBI:16810"/>
        <dbReference type="ChEBI" id="CHEBI:29985"/>
        <dbReference type="ChEBI" id="CHEBI:58761"/>
        <dbReference type="ChEBI" id="CHEBI:537519"/>
        <dbReference type="EC" id="2.6.1.76"/>
    </reaction>
</comment>
<evidence type="ECO:0000256" key="8">
    <source>
        <dbReference type="ARBA" id="ARBA00022679"/>
    </source>
</evidence>
<dbReference type="EC" id="2.6.1.76" evidence="5 12"/>
<gene>
    <name evidence="13" type="primary">ectB</name>
    <name evidence="13" type="ORF">IAB63_00990</name>
</gene>
<dbReference type="InterPro" id="IPR005814">
    <property type="entry name" value="Aminotrans_3"/>
</dbReference>
<dbReference type="GO" id="GO:0019491">
    <property type="term" value="P:ectoine biosynthetic process"/>
    <property type="evidence" value="ECO:0007669"/>
    <property type="project" value="InterPro"/>
</dbReference>
<dbReference type="Gene3D" id="3.90.1150.10">
    <property type="entry name" value="Aspartate Aminotransferase, domain 1"/>
    <property type="match status" value="1"/>
</dbReference>
<comment type="caution">
    <text evidence="13">The sequence shown here is derived from an EMBL/GenBank/DDBJ whole genome shotgun (WGS) entry which is preliminary data.</text>
</comment>
<keyword evidence="7 12" id="KW-0032">Aminotransferase</keyword>
<organism evidence="13 14">
    <name type="scientific">Candidatus Onthocola gallistercoris</name>
    <dbReference type="NCBI Taxonomy" id="2840876"/>
    <lineage>
        <taxon>Bacteria</taxon>
        <taxon>Bacillati</taxon>
        <taxon>Bacillota</taxon>
        <taxon>Bacilli</taxon>
        <taxon>Candidatus Onthocola</taxon>
    </lineage>
</organism>
<dbReference type="GO" id="GO:0045303">
    <property type="term" value="F:diaminobutyrate-2-oxoglutarate transaminase activity"/>
    <property type="evidence" value="ECO:0007669"/>
    <property type="project" value="UniProtKB-EC"/>
</dbReference>
<dbReference type="InterPro" id="IPR012773">
    <property type="entry name" value="Ectoine_EctB"/>
</dbReference>
<dbReference type="InterPro" id="IPR049704">
    <property type="entry name" value="Aminotrans_3_PPA_site"/>
</dbReference>
<evidence type="ECO:0000256" key="2">
    <source>
        <dbReference type="ARBA" id="ARBA00002189"/>
    </source>
</evidence>
<comment type="pathway">
    <text evidence="3 12">Amine and polyamine biosynthesis; ectoine biosynthesis; L-ectoine from L-aspartate 4-semialdehyde: step 1/3.</text>
</comment>
<evidence type="ECO:0000256" key="4">
    <source>
        <dbReference type="ARBA" id="ARBA00008954"/>
    </source>
</evidence>
<evidence type="ECO:0000256" key="12">
    <source>
        <dbReference type="RuleBase" id="RU365034"/>
    </source>
</evidence>
<evidence type="ECO:0000256" key="1">
    <source>
        <dbReference type="ARBA" id="ARBA00001933"/>
    </source>
</evidence>
<dbReference type="InterPro" id="IPR015422">
    <property type="entry name" value="PyrdxlP-dep_Trfase_small"/>
</dbReference>
<proteinExistence type="inferred from homology"/>
<dbReference type="NCBIfam" id="TIGR02407">
    <property type="entry name" value="ectoine_ectB"/>
    <property type="match status" value="1"/>
</dbReference>
<dbReference type="AlphaFoldDB" id="A0A9D1HE50"/>
<dbReference type="SUPFAM" id="SSF53383">
    <property type="entry name" value="PLP-dependent transferases"/>
    <property type="match status" value="1"/>
</dbReference>
<evidence type="ECO:0000256" key="6">
    <source>
        <dbReference type="ARBA" id="ARBA00014798"/>
    </source>
</evidence>
<dbReference type="InterPro" id="IPR015424">
    <property type="entry name" value="PyrdxlP-dep_Trfase"/>
</dbReference>
<reference evidence="13" key="1">
    <citation type="submission" date="2020-10" db="EMBL/GenBank/DDBJ databases">
        <authorList>
            <person name="Gilroy R."/>
        </authorList>
    </citation>
    <scope>NUCLEOTIDE SEQUENCE</scope>
    <source>
        <strain evidence="13">CHK187-14744</strain>
    </source>
</reference>
<comment type="similarity">
    <text evidence="4 11">Belongs to the class-III pyridoxal-phosphate-dependent aminotransferase family.</text>
</comment>
<dbReference type="InterPro" id="IPR015421">
    <property type="entry name" value="PyrdxlP-dep_Trfase_major"/>
</dbReference>
<keyword evidence="9 11" id="KW-0663">Pyridoxal phosphate</keyword>
<dbReference type="Proteomes" id="UP000824164">
    <property type="component" value="Unassembled WGS sequence"/>
</dbReference>
<comment type="cofactor">
    <cofactor evidence="1 12">
        <name>pyridoxal 5'-phosphate</name>
        <dbReference type="ChEBI" id="CHEBI:597326"/>
    </cofactor>
</comment>
<dbReference type="EMBL" id="DVLT01000004">
    <property type="protein sequence ID" value="HIU01813.1"/>
    <property type="molecule type" value="Genomic_DNA"/>
</dbReference>
<dbReference type="PIRSF" id="PIRSF000521">
    <property type="entry name" value="Transaminase_4ab_Lys_Orn"/>
    <property type="match status" value="1"/>
</dbReference>
<evidence type="ECO:0000256" key="11">
    <source>
        <dbReference type="RuleBase" id="RU003560"/>
    </source>
</evidence>
<protein>
    <recommendedName>
        <fullName evidence="6 12">Diaminobutyrate--2-oxoglutarate transaminase</fullName>
        <ecNumber evidence="5 12">2.6.1.76</ecNumber>
    </recommendedName>
    <alternativeName>
        <fullName evidence="12">DABA aminotransferase</fullName>
    </alternativeName>
</protein>
<dbReference type="PANTHER" id="PTHR43552:SF2">
    <property type="entry name" value="DIAMINOBUTYRATE--2-OXOGLUTARATE TRANSAMINASE"/>
    <property type="match status" value="1"/>
</dbReference>
<dbReference type="NCBIfam" id="NF006733">
    <property type="entry name" value="PRK09264.1"/>
    <property type="match status" value="1"/>
</dbReference>
<evidence type="ECO:0000256" key="9">
    <source>
        <dbReference type="ARBA" id="ARBA00022898"/>
    </source>
</evidence>
<name>A0A9D1HE50_9FIRM</name>